<keyword evidence="2" id="KW-0732">Signal</keyword>
<dbReference type="PANTHER" id="PTHR24637">
    <property type="entry name" value="COLLAGEN"/>
    <property type="match status" value="1"/>
</dbReference>
<sequence>MKRIILSFLTFITLNVYAQQKGISYQAVILNPKGLSAPGTDIPSAPLANKGICMLFEIVDGSSQVEYQESIQTTTDMFGMVNLMIGTGTKTGGYASAFDKIRWSLGNKKLVVSLNTTGACASYTKISEQPFMSVPYALFSENASVSDGNITTVKLADGAITDVKIASGISPSKVGLGNVDNTSDANKPVSNATKTALDTKENIANKSSSIALGTSDVLYPTQKAVKSYVDNTFASVGSGIKGDTGPQGPAGPIGLQGPQGLKGDKGETGATGPAGPQGPAGADGVAGAQGLKGDKGETGETGPAGPIGPQGPAGADGSILADASVAVKGKIQLAGDLGGTADLPKVPGLEVNATAISNEITRAKAAEQANADAIAAEETRAKLAESDNSTAISNEITRAAEQANADAIVAEENRAKAAELTKEDKSNKSTDITEDASSDDKYPTVKAIKQYVDNSFTSGGVPTADGSTKGIIKLTGDLAGSAESPTVPALALKAPLASPTFTGTVSGITKTMVGLGNVDNTTDLSKPISTATQTALDAKASNTDLALKAPLASPTFTGTVSGITKTMVGLGNVDNTTDLSKPISTATQTALDAKAPLASPTFTGTVTSPIYASTPNPISPSGSTITWDPAKGLNASVTLTGNSTLAFSSAPASGTYGTLVVTQPAGGGATLTLPSGTHRVLGSTSTTTVGLSTAGNAVDIVSFYYNGSTYYWNVGQGYGTAAPAAAATNLATGVTGTLSIANGGTNATTKAAAFDALSPMTASGDIIYGGTSGTGTRLGKGSDGQVLTLASGLPTWAAPTATAMRAAAGSTYNEAVGFSFIGGDWARNTGMFNDFPDEGTTNPARISTLKFRIATANNVAPSIFEIAPGKVSVLPTTASTSTTTGALVVNGGVGVAGSVTAKKYTITAPTVAAAATTTLNLSDGNLFQVTLGTNISTLSFTNPTPGTYIIEFTQDGTGSKTVTFPANWKWSGVLYLQ</sequence>
<feature type="chain" id="PRO_5023067808" description="Collagen triple helix repeat protein" evidence="2">
    <location>
        <begin position="19"/>
        <end position="977"/>
    </location>
</feature>
<dbReference type="PANTHER" id="PTHR24637:SF421">
    <property type="entry name" value="CUTICLE COLLAGEN DPY-2"/>
    <property type="match status" value="1"/>
</dbReference>
<dbReference type="RefSeq" id="WP_149075114.1">
    <property type="nucleotide sequence ID" value="NZ_CP043329.1"/>
</dbReference>
<reference evidence="3 4" key="1">
    <citation type="submission" date="2019-08" db="EMBL/GenBank/DDBJ databases">
        <title>Pedobacter sp. nov., isolated from Han river, South Korea.</title>
        <authorList>
            <person name="Lee D.-H."/>
            <person name="Kim Y.-S."/>
            <person name="Hwang E.-M."/>
            <person name="Le Tran T.C."/>
            <person name="Cha C.-J."/>
        </authorList>
    </citation>
    <scope>NUCLEOTIDE SEQUENCE [LARGE SCALE GENOMIC DNA]</scope>
    <source>
        <strain evidence="3 4">CJ43</strain>
    </source>
</reference>
<dbReference type="KEGG" id="pej:FYC62_12145"/>
<feature type="region of interest" description="Disordered" evidence="1">
    <location>
        <begin position="418"/>
        <end position="440"/>
    </location>
</feature>
<feature type="compositionally biased region" description="Basic and acidic residues" evidence="1">
    <location>
        <begin position="418"/>
        <end position="428"/>
    </location>
</feature>
<name>A0A5C0VMS7_9SPHI</name>
<dbReference type="Pfam" id="PF01391">
    <property type="entry name" value="Collagen"/>
    <property type="match status" value="1"/>
</dbReference>
<proteinExistence type="predicted"/>
<protein>
    <recommendedName>
        <fullName evidence="5">Collagen triple helix repeat protein</fullName>
    </recommendedName>
</protein>
<organism evidence="3 4">
    <name type="scientific">Pedobacter aquae</name>
    <dbReference type="NCBI Taxonomy" id="2605747"/>
    <lineage>
        <taxon>Bacteria</taxon>
        <taxon>Pseudomonadati</taxon>
        <taxon>Bacteroidota</taxon>
        <taxon>Sphingobacteriia</taxon>
        <taxon>Sphingobacteriales</taxon>
        <taxon>Sphingobacteriaceae</taxon>
        <taxon>Pedobacter</taxon>
    </lineage>
</organism>
<feature type="signal peptide" evidence="2">
    <location>
        <begin position="1"/>
        <end position="18"/>
    </location>
</feature>
<evidence type="ECO:0000313" key="3">
    <source>
        <dbReference type="EMBL" id="QEK52314.1"/>
    </source>
</evidence>
<evidence type="ECO:0008006" key="5">
    <source>
        <dbReference type="Google" id="ProtNLM"/>
    </source>
</evidence>
<feature type="region of interest" description="Disordered" evidence="1">
    <location>
        <begin position="239"/>
        <end position="316"/>
    </location>
</feature>
<dbReference type="Pfam" id="PF19264">
    <property type="entry name" value="DUF5907"/>
    <property type="match status" value="2"/>
</dbReference>
<dbReference type="AlphaFoldDB" id="A0A5C0VMS7"/>
<dbReference type="EMBL" id="CP043329">
    <property type="protein sequence ID" value="QEK52314.1"/>
    <property type="molecule type" value="Genomic_DNA"/>
</dbReference>
<dbReference type="InterPro" id="IPR045571">
    <property type="entry name" value="DUF5907"/>
</dbReference>
<evidence type="ECO:0000256" key="2">
    <source>
        <dbReference type="SAM" id="SignalP"/>
    </source>
</evidence>
<keyword evidence="4" id="KW-1185">Reference proteome</keyword>
<feature type="compositionally biased region" description="Low complexity" evidence="1">
    <location>
        <begin position="268"/>
        <end position="289"/>
    </location>
</feature>
<dbReference type="Proteomes" id="UP000323653">
    <property type="component" value="Chromosome"/>
</dbReference>
<evidence type="ECO:0000256" key="1">
    <source>
        <dbReference type="SAM" id="MobiDB-lite"/>
    </source>
</evidence>
<evidence type="ECO:0000313" key="4">
    <source>
        <dbReference type="Proteomes" id="UP000323653"/>
    </source>
</evidence>
<gene>
    <name evidence="3" type="ORF">FYC62_12145</name>
</gene>
<accession>A0A5C0VMS7</accession>
<dbReference type="InterPro" id="IPR008160">
    <property type="entry name" value="Collagen"/>
</dbReference>